<reference evidence="5 6" key="1">
    <citation type="journal article" date="2016" name="Mol. Biol. Evol.">
        <title>Genome-Wide Survey of Gut Fungi (Harpellales) Reveals the First Horizontally Transferred Ubiquitin Gene from a Mosquito Host.</title>
        <authorList>
            <person name="Wang Y."/>
            <person name="White M.M."/>
            <person name="Kvist S."/>
            <person name="Moncalvo J.M."/>
        </authorList>
    </citation>
    <scope>NUCLEOTIDE SEQUENCE [LARGE SCALE GENOMIC DNA]</scope>
    <source>
        <strain evidence="5 6">ALG-7-W6</strain>
    </source>
</reference>
<dbReference type="GO" id="GO:0005737">
    <property type="term" value="C:cytoplasm"/>
    <property type="evidence" value="ECO:0007669"/>
    <property type="project" value="TreeGrafter"/>
</dbReference>
<comment type="caution">
    <text evidence="5">The sequence shown here is derived from an EMBL/GenBank/DDBJ whole genome shotgun (WGS) entry which is preliminary data.</text>
</comment>
<dbReference type="STRING" id="133383.A0A1R0H1W5"/>
<dbReference type="GO" id="GO:0016798">
    <property type="term" value="F:hydrolase activity, acting on glycosyl bonds"/>
    <property type="evidence" value="ECO:0007669"/>
    <property type="project" value="TreeGrafter"/>
</dbReference>
<dbReference type="Gene3D" id="3.40.1190.20">
    <property type="match status" value="1"/>
</dbReference>
<dbReference type="SUPFAM" id="SSF53613">
    <property type="entry name" value="Ribokinase-like"/>
    <property type="match status" value="1"/>
</dbReference>
<dbReference type="InterPro" id="IPR011611">
    <property type="entry name" value="PfkB_dom"/>
</dbReference>
<dbReference type="Pfam" id="PF00294">
    <property type="entry name" value="PfkB"/>
    <property type="match status" value="1"/>
</dbReference>
<dbReference type="AlphaFoldDB" id="A0A1R0H1W5"/>
<dbReference type="PANTHER" id="PTHR42909:SF1">
    <property type="entry name" value="CARBOHYDRATE KINASE PFKB DOMAIN-CONTAINING PROTEIN"/>
    <property type="match status" value="1"/>
</dbReference>
<dbReference type="OrthoDB" id="198885at2759"/>
<keyword evidence="1" id="KW-0808">Transferase</keyword>
<keyword evidence="2" id="KW-0479">Metal-binding</keyword>
<keyword evidence="6" id="KW-1185">Reference proteome</keyword>
<name>A0A1R0H1W5_9FUNG</name>
<dbReference type="GO" id="GO:0004730">
    <property type="term" value="F:pseudouridylate synthase activity"/>
    <property type="evidence" value="ECO:0007669"/>
    <property type="project" value="TreeGrafter"/>
</dbReference>
<dbReference type="InterPro" id="IPR002173">
    <property type="entry name" value="Carboh/pur_kinase_PfkB_CS"/>
</dbReference>
<evidence type="ECO:0000259" key="4">
    <source>
        <dbReference type="Pfam" id="PF00294"/>
    </source>
</evidence>
<dbReference type="EMBL" id="LSSL01001057">
    <property type="protein sequence ID" value="OLY83129.1"/>
    <property type="molecule type" value="Genomic_DNA"/>
</dbReference>
<dbReference type="GO" id="GO:0016301">
    <property type="term" value="F:kinase activity"/>
    <property type="evidence" value="ECO:0007669"/>
    <property type="project" value="UniProtKB-KW"/>
</dbReference>
<evidence type="ECO:0000256" key="2">
    <source>
        <dbReference type="ARBA" id="ARBA00022723"/>
    </source>
</evidence>
<accession>A0A1R0H1W5</accession>
<sequence>MHDIFLQTVIGGSTVDIVSLISGNSAHKSNFLDSISEIKQTSYIGKIRNSVGGVAQNLARAAHFSGANTCFITAVGLDAQADWIFQDFSKIGMNTENILKIPDNNTAVCNTVHSPDGDLIVCVADTAIIENITPEMIMTSLEKTSPDIAAFDANLSSEAIRATLEFCQKNNVTSVFQPTSLPKCIRLIDAIMSSSATVDIITPNSLELDTMARYASDMGLLSNTYTIGLDTAMVKSIEMLSELFRVQVVTMGKSGVLVATKLDANSPLLSLFSVPPLQPAQIINTNGAGDSFVGAFLALLANNSDTNTLKTNPFSATPQKLAEIAFKAQRASILSLGSHSAISDKICPDLFQ</sequence>
<dbReference type="InterPro" id="IPR029056">
    <property type="entry name" value="Ribokinase-like"/>
</dbReference>
<evidence type="ECO:0000313" key="6">
    <source>
        <dbReference type="Proteomes" id="UP000187455"/>
    </source>
</evidence>
<evidence type="ECO:0000256" key="1">
    <source>
        <dbReference type="ARBA" id="ARBA00022679"/>
    </source>
</evidence>
<feature type="domain" description="Carbohydrate kinase PfkB" evidence="4">
    <location>
        <begin position="36"/>
        <end position="343"/>
    </location>
</feature>
<protein>
    <submittedName>
        <fullName evidence="5">Pseudouridine-metabolizing bifunctional protein</fullName>
    </submittedName>
</protein>
<dbReference type="PANTHER" id="PTHR42909">
    <property type="entry name" value="ZGC:136858"/>
    <property type="match status" value="1"/>
</dbReference>
<gene>
    <name evidence="5" type="ORF">AYI68_g2739</name>
</gene>
<evidence type="ECO:0000256" key="3">
    <source>
        <dbReference type="ARBA" id="ARBA00022777"/>
    </source>
</evidence>
<evidence type="ECO:0000313" key="5">
    <source>
        <dbReference type="EMBL" id="OLY83129.1"/>
    </source>
</evidence>
<proteinExistence type="predicted"/>
<keyword evidence="3" id="KW-0418">Kinase</keyword>
<dbReference type="PROSITE" id="PS00584">
    <property type="entry name" value="PFKB_KINASES_2"/>
    <property type="match status" value="1"/>
</dbReference>
<dbReference type="GO" id="GO:0046872">
    <property type="term" value="F:metal ion binding"/>
    <property type="evidence" value="ECO:0007669"/>
    <property type="project" value="UniProtKB-KW"/>
</dbReference>
<dbReference type="Proteomes" id="UP000187455">
    <property type="component" value="Unassembled WGS sequence"/>
</dbReference>
<organism evidence="5 6">
    <name type="scientific">Smittium mucronatum</name>
    <dbReference type="NCBI Taxonomy" id="133383"/>
    <lineage>
        <taxon>Eukaryota</taxon>
        <taxon>Fungi</taxon>
        <taxon>Fungi incertae sedis</taxon>
        <taxon>Zoopagomycota</taxon>
        <taxon>Kickxellomycotina</taxon>
        <taxon>Harpellomycetes</taxon>
        <taxon>Harpellales</taxon>
        <taxon>Legeriomycetaceae</taxon>
        <taxon>Smittium</taxon>
    </lineage>
</organism>